<dbReference type="AlphaFoldDB" id="A0A0L0SAP2"/>
<dbReference type="SUPFAM" id="SSF160219">
    <property type="entry name" value="AMPKBI-like"/>
    <property type="match status" value="1"/>
</dbReference>
<feature type="compositionally biased region" description="Basic and acidic residues" evidence="2">
    <location>
        <begin position="115"/>
        <end position="125"/>
    </location>
</feature>
<dbReference type="Pfam" id="PF04739">
    <property type="entry name" value="AMPKBI"/>
    <property type="match status" value="1"/>
</dbReference>
<reference evidence="5" key="2">
    <citation type="submission" date="2009-11" db="EMBL/GenBank/DDBJ databases">
        <title>The Genome Sequence of Allomyces macrogynus strain ATCC 38327.</title>
        <authorList>
            <consortium name="The Broad Institute Genome Sequencing Platform"/>
            <person name="Russ C."/>
            <person name="Cuomo C."/>
            <person name="Shea T."/>
            <person name="Young S.K."/>
            <person name="Zeng Q."/>
            <person name="Koehrsen M."/>
            <person name="Haas B."/>
            <person name="Borodovsky M."/>
            <person name="Guigo R."/>
            <person name="Alvarado L."/>
            <person name="Berlin A."/>
            <person name="Borenstein D."/>
            <person name="Chen Z."/>
            <person name="Engels R."/>
            <person name="Freedman E."/>
            <person name="Gellesch M."/>
            <person name="Goldberg J."/>
            <person name="Griggs A."/>
            <person name="Gujja S."/>
            <person name="Heiman D."/>
            <person name="Hepburn T."/>
            <person name="Howarth C."/>
            <person name="Jen D."/>
            <person name="Larson L."/>
            <person name="Lewis B."/>
            <person name="Mehta T."/>
            <person name="Park D."/>
            <person name="Pearson M."/>
            <person name="Roberts A."/>
            <person name="Saif S."/>
            <person name="Shenoy N."/>
            <person name="Sisk P."/>
            <person name="Stolte C."/>
            <person name="Sykes S."/>
            <person name="Walk T."/>
            <person name="White J."/>
            <person name="Yandava C."/>
            <person name="Burger G."/>
            <person name="Gray M.W."/>
            <person name="Holland P.W.H."/>
            <person name="King N."/>
            <person name="Lang F.B.F."/>
            <person name="Roger A.J."/>
            <person name="Ruiz-Trillo I."/>
            <person name="Lander E."/>
            <person name="Nusbaum C."/>
        </authorList>
    </citation>
    <scope>NUCLEOTIDE SEQUENCE [LARGE SCALE GENOMIC DNA]</scope>
    <source>
        <strain evidence="5">ATCC 38327</strain>
    </source>
</reference>
<feature type="compositionally biased region" description="Polar residues" evidence="2">
    <location>
        <begin position="286"/>
        <end position="297"/>
    </location>
</feature>
<dbReference type="GO" id="GO:0007165">
    <property type="term" value="P:signal transduction"/>
    <property type="evidence" value="ECO:0007669"/>
    <property type="project" value="TreeGrafter"/>
</dbReference>
<dbReference type="InterPro" id="IPR050827">
    <property type="entry name" value="CRP1_MDG1_kinase"/>
</dbReference>
<dbReference type="SMART" id="SM01010">
    <property type="entry name" value="AMPKBI"/>
    <property type="match status" value="1"/>
</dbReference>
<feature type="region of interest" description="Disordered" evidence="2">
    <location>
        <begin position="29"/>
        <end position="75"/>
    </location>
</feature>
<dbReference type="PANTHER" id="PTHR10343">
    <property type="entry name" value="5'-AMP-ACTIVATED PROTEIN KINASE , BETA SUBUNIT"/>
    <property type="match status" value="1"/>
</dbReference>
<feature type="compositionally biased region" description="Polar residues" evidence="2">
    <location>
        <begin position="244"/>
        <end position="256"/>
    </location>
</feature>
<dbReference type="STRING" id="578462.A0A0L0SAP2"/>
<dbReference type="InterPro" id="IPR006828">
    <property type="entry name" value="ASC_dom"/>
</dbReference>
<accession>A0A0L0SAP2</accession>
<dbReference type="Gene3D" id="6.20.250.60">
    <property type="match status" value="1"/>
</dbReference>
<evidence type="ECO:0000313" key="5">
    <source>
        <dbReference type="Proteomes" id="UP000054350"/>
    </source>
</evidence>
<dbReference type="eggNOG" id="KOG1616">
    <property type="taxonomic scope" value="Eukaryota"/>
</dbReference>
<dbReference type="GO" id="GO:0031588">
    <property type="term" value="C:nucleotide-activated protein kinase complex"/>
    <property type="evidence" value="ECO:0007669"/>
    <property type="project" value="TreeGrafter"/>
</dbReference>
<organism evidence="4 5">
    <name type="scientific">Allomyces macrogynus (strain ATCC 38327)</name>
    <name type="common">Allomyces javanicus var. macrogynus</name>
    <dbReference type="NCBI Taxonomy" id="578462"/>
    <lineage>
        <taxon>Eukaryota</taxon>
        <taxon>Fungi</taxon>
        <taxon>Fungi incertae sedis</taxon>
        <taxon>Blastocladiomycota</taxon>
        <taxon>Blastocladiomycetes</taxon>
        <taxon>Blastocladiales</taxon>
        <taxon>Blastocladiaceae</taxon>
        <taxon>Allomyces</taxon>
    </lineage>
</organism>
<feature type="compositionally biased region" description="Low complexity" evidence="2">
    <location>
        <begin position="43"/>
        <end position="57"/>
    </location>
</feature>
<proteinExistence type="inferred from homology"/>
<dbReference type="CDD" id="cd02859">
    <property type="entry name" value="E_set_AMPKbeta_like_N"/>
    <property type="match status" value="1"/>
</dbReference>
<dbReference type="Gene3D" id="2.60.40.10">
    <property type="entry name" value="Immunoglobulins"/>
    <property type="match status" value="1"/>
</dbReference>
<reference evidence="4 5" key="1">
    <citation type="submission" date="2009-11" db="EMBL/GenBank/DDBJ databases">
        <title>Annotation of Allomyces macrogynus ATCC 38327.</title>
        <authorList>
            <consortium name="The Broad Institute Genome Sequencing Platform"/>
            <person name="Russ C."/>
            <person name="Cuomo C."/>
            <person name="Burger G."/>
            <person name="Gray M.W."/>
            <person name="Holland P.W.H."/>
            <person name="King N."/>
            <person name="Lang F.B.F."/>
            <person name="Roger A.J."/>
            <person name="Ruiz-Trillo I."/>
            <person name="Young S.K."/>
            <person name="Zeng Q."/>
            <person name="Gargeya S."/>
            <person name="Fitzgerald M."/>
            <person name="Haas B."/>
            <person name="Abouelleil A."/>
            <person name="Alvarado L."/>
            <person name="Arachchi H.M."/>
            <person name="Berlin A."/>
            <person name="Chapman S.B."/>
            <person name="Gearin G."/>
            <person name="Goldberg J."/>
            <person name="Griggs A."/>
            <person name="Gujja S."/>
            <person name="Hansen M."/>
            <person name="Heiman D."/>
            <person name="Howarth C."/>
            <person name="Larimer J."/>
            <person name="Lui A."/>
            <person name="MacDonald P.J.P."/>
            <person name="McCowen C."/>
            <person name="Montmayeur A."/>
            <person name="Murphy C."/>
            <person name="Neiman D."/>
            <person name="Pearson M."/>
            <person name="Priest M."/>
            <person name="Roberts A."/>
            <person name="Saif S."/>
            <person name="Shea T."/>
            <person name="Sisk P."/>
            <person name="Stolte C."/>
            <person name="Sykes S."/>
            <person name="Wortman J."/>
            <person name="Nusbaum C."/>
            <person name="Birren B."/>
        </authorList>
    </citation>
    <scope>NUCLEOTIDE SEQUENCE [LARGE SCALE GENOMIC DNA]</scope>
    <source>
        <strain evidence="4 5">ATCC 38327</strain>
    </source>
</reference>
<feature type="compositionally biased region" description="Low complexity" evidence="2">
    <location>
        <begin position="132"/>
        <end position="144"/>
    </location>
</feature>
<dbReference type="GO" id="GO:0005737">
    <property type="term" value="C:cytoplasm"/>
    <property type="evidence" value="ECO:0007669"/>
    <property type="project" value="TreeGrafter"/>
</dbReference>
<name>A0A0L0SAP2_ALLM3</name>
<protein>
    <recommendedName>
        <fullName evidence="3">Association with the SNF1 complex (ASC) domain-containing protein</fullName>
    </recommendedName>
</protein>
<feature type="domain" description="Association with the SNF1 complex (ASC)" evidence="3">
    <location>
        <begin position="474"/>
        <end position="600"/>
    </location>
</feature>
<feature type="region of interest" description="Disordered" evidence="2">
    <location>
        <begin position="115"/>
        <end position="144"/>
    </location>
</feature>
<dbReference type="PANTHER" id="PTHR10343:SF84">
    <property type="entry name" value="5'-AMP-ACTIVATED PROTEIN KINASE SUBUNIT BETA-1"/>
    <property type="match status" value="1"/>
</dbReference>
<feature type="region of interest" description="Disordered" evidence="2">
    <location>
        <begin position="244"/>
        <end position="264"/>
    </location>
</feature>
<sequence length="602" mass="61516">MGNTPSTPSAVEPALGTIDQVLATAAAANAARQDASVADRPDTTATTSAAAAPSSPARARHAHQLATLEQSQDAHLGARRPVPLVLSGKPAPTAPIALPSPRHAAHHQYGAGFMDRDHGHAHGADAESTGEPSPTAPHSAGAAAARNPALSAAVAAAAAQFGISPFVGSPLSYASSVIGPGAGTAATAAPSAIHGTLPNGNVVHLVAGMTQLDLQGQLPHQQPPPSWLAPPELPSVEADLVAQNTASDTSSSTGRTPTAMAPESALTAALRQQALAPSDPLAARPSNGTTHHATTTGFPAPIRIPSTIQFIADASTDGASGSGDFVAPSAVYITGSFNNWQTKVPLRRVTGGNAAASPRQAVFSVTLPLAPGVYRLKFIVDDEWRCCRNLPTAQDDDGTLVNYIEVAAPPIPVIPQPMGARARASTVPDVPLATTLPTPILAPVRHSPTAETSMAHSVPASRTDPWANGAAPLSESPPGSYTTIVPTPRMLSRLASAGAAAAVAAASGTSVPVPVLEDLVDDDGTDVDENAPVLDPPSLPVHLTKVVLNQARPDEEVVPVPPHVVLNHLYACSIRDGVMAVAITSRYRKKHVTTVYYRPVSI</sequence>
<keyword evidence="5" id="KW-1185">Reference proteome</keyword>
<dbReference type="GO" id="GO:0019901">
    <property type="term" value="F:protein kinase binding"/>
    <property type="evidence" value="ECO:0007669"/>
    <property type="project" value="TreeGrafter"/>
</dbReference>
<dbReference type="Proteomes" id="UP000054350">
    <property type="component" value="Unassembled WGS sequence"/>
</dbReference>
<evidence type="ECO:0000259" key="3">
    <source>
        <dbReference type="SMART" id="SM01010"/>
    </source>
</evidence>
<dbReference type="OrthoDB" id="531008at2759"/>
<dbReference type="InterPro" id="IPR013783">
    <property type="entry name" value="Ig-like_fold"/>
</dbReference>
<dbReference type="VEuPathDB" id="FungiDB:AMAG_05127"/>
<comment type="similarity">
    <text evidence="1">Belongs to the 5'-AMP-activated protein kinase beta subunit family.</text>
</comment>
<gene>
    <name evidence="4" type="ORF">AMAG_05127</name>
</gene>
<dbReference type="InterPro" id="IPR032640">
    <property type="entry name" value="AMPK1_CBM"/>
</dbReference>
<dbReference type="SUPFAM" id="SSF81296">
    <property type="entry name" value="E set domains"/>
    <property type="match status" value="1"/>
</dbReference>
<feature type="region of interest" description="Disordered" evidence="2">
    <location>
        <begin position="278"/>
        <end position="299"/>
    </location>
</feature>
<dbReference type="InterPro" id="IPR037256">
    <property type="entry name" value="ASC_dom_sf"/>
</dbReference>
<dbReference type="GO" id="GO:0005634">
    <property type="term" value="C:nucleus"/>
    <property type="evidence" value="ECO:0007669"/>
    <property type="project" value="TreeGrafter"/>
</dbReference>
<dbReference type="Pfam" id="PF16561">
    <property type="entry name" value="AMPK1_CBM"/>
    <property type="match status" value="1"/>
</dbReference>
<dbReference type="InterPro" id="IPR014756">
    <property type="entry name" value="Ig_E-set"/>
</dbReference>
<evidence type="ECO:0000313" key="4">
    <source>
        <dbReference type="EMBL" id="KNE59653.1"/>
    </source>
</evidence>
<evidence type="ECO:0000256" key="2">
    <source>
        <dbReference type="SAM" id="MobiDB-lite"/>
    </source>
</evidence>
<dbReference type="EMBL" id="GG745335">
    <property type="protein sequence ID" value="KNE59653.1"/>
    <property type="molecule type" value="Genomic_DNA"/>
</dbReference>
<evidence type="ECO:0000256" key="1">
    <source>
        <dbReference type="ARBA" id="ARBA00010926"/>
    </source>
</evidence>